<dbReference type="Proteomes" id="UP000630353">
    <property type="component" value="Unassembled WGS sequence"/>
</dbReference>
<keyword evidence="8" id="KW-1185">Reference proteome</keyword>
<evidence type="ECO:0000313" key="8">
    <source>
        <dbReference type="Proteomes" id="UP000630353"/>
    </source>
</evidence>
<dbReference type="GO" id="GO:0007165">
    <property type="term" value="P:signal transduction"/>
    <property type="evidence" value="ECO:0007669"/>
    <property type="project" value="UniProtKB-KW"/>
</dbReference>
<dbReference type="PANTHER" id="PTHR32089">
    <property type="entry name" value="METHYL-ACCEPTING CHEMOTAXIS PROTEIN MCPB"/>
    <property type="match status" value="1"/>
</dbReference>
<dbReference type="Gene3D" id="1.10.8.500">
    <property type="entry name" value="HAMP domain in histidine kinase"/>
    <property type="match status" value="1"/>
</dbReference>
<feature type="domain" description="HAMP" evidence="6">
    <location>
        <begin position="211"/>
        <end position="264"/>
    </location>
</feature>
<dbReference type="PRINTS" id="PR00260">
    <property type="entry name" value="CHEMTRNSDUCR"/>
</dbReference>
<dbReference type="PROSITE" id="PS50885">
    <property type="entry name" value="HAMP"/>
    <property type="match status" value="1"/>
</dbReference>
<dbReference type="Pfam" id="PF12729">
    <property type="entry name" value="4HB_MCP_1"/>
    <property type="match status" value="1"/>
</dbReference>
<comment type="similarity">
    <text evidence="2">Belongs to the methyl-accepting chemotaxis (MCP) protein family.</text>
</comment>
<dbReference type="PROSITE" id="PS50111">
    <property type="entry name" value="CHEMOTAXIS_TRANSDUC_2"/>
    <property type="match status" value="1"/>
</dbReference>
<keyword evidence="1 3" id="KW-0807">Transducer</keyword>
<reference evidence="7" key="1">
    <citation type="journal article" date="2014" name="Int. J. Syst. Evol. Microbiol.">
        <title>Complete genome sequence of Corynebacterium casei LMG S-19264T (=DSM 44701T), isolated from a smear-ripened cheese.</title>
        <authorList>
            <consortium name="US DOE Joint Genome Institute (JGI-PGF)"/>
            <person name="Walter F."/>
            <person name="Albersmeier A."/>
            <person name="Kalinowski J."/>
            <person name="Ruckert C."/>
        </authorList>
    </citation>
    <scope>NUCLEOTIDE SEQUENCE</scope>
    <source>
        <strain evidence="7">KCTC 42651</strain>
    </source>
</reference>
<evidence type="ECO:0000256" key="3">
    <source>
        <dbReference type="PROSITE-ProRule" id="PRU00284"/>
    </source>
</evidence>
<protein>
    <submittedName>
        <fullName evidence="7">Chemotaxis protein</fullName>
    </submittedName>
</protein>
<dbReference type="RefSeq" id="WP_189987420.1">
    <property type="nucleotide sequence ID" value="NZ_BMZS01000001.1"/>
</dbReference>
<organism evidence="7 8">
    <name type="scientific">Thalassobaculum fulvum</name>
    <dbReference type="NCBI Taxonomy" id="1633335"/>
    <lineage>
        <taxon>Bacteria</taxon>
        <taxon>Pseudomonadati</taxon>
        <taxon>Pseudomonadota</taxon>
        <taxon>Alphaproteobacteria</taxon>
        <taxon>Rhodospirillales</taxon>
        <taxon>Thalassobaculaceae</taxon>
        <taxon>Thalassobaculum</taxon>
    </lineage>
</organism>
<dbReference type="InterPro" id="IPR004089">
    <property type="entry name" value="MCPsignal_dom"/>
</dbReference>
<feature type="transmembrane region" description="Helical" evidence="4">
    <location>
        <begin position="12"/>
        <end position="33"/>
    </location>
</feature>
<accession>A0A918XPH5</accession>
<dbReference type="SMART" id="SM00304">
    <property type="entry name" value="HAMP"/>
    <property type="match status" value="2"/>
</dbReference>
<dbReference type="InterPro" id="IPR003660">
    <property type="entry name" value="HAMP_dom"/>
</dbReference>
<name>A0A918XPH5_9PROT</name>
<evidence type="ECO:0000256" key="4">
    <source>
        <dbReference type="SAM" id="Phobius"/>
    </source>
</evidence>
<evidence type="ECO:0000259" key="6">
    <source>
        <dbReference type="PROSITE" id="PS50885"/>
    </source>
</evidence>
<dbReference type="EMBL" id="BMZS01000001">
    <property type="protein sequence ID" value="GHD41530.1"/>
    <property type="molecule type" value="Genomic_DNA"/>
</dbReference>
<proteinExistence type="inferred from homology"/>
<dbReference type="AlphaFoldDB" id="A0A918XPH5"/>
<keyword evidence="4" id="KW-1133">Transmembrane helix</keyword>
<evidence type="ECO:0000256" key="2">
    <source>
        <dbReference type="ARBA" id="ARBA00029447"/>
    </source>
</evidence>
<feature type="domain" description="Methyl-accepting transducer" evidence="5">
    <location>
        <begin position="305"/>
        <end position="541"/>
    </location>
</feature>
<dbReference type="SUPFAM" id="SSF58104">
    <property type="entry name" value="Methyl-accepting chemotaxis protein (MCP) signaling domain"/>
    <property type="match status" value="1"/>
</dbReference>
<reference evidence="7" key="2">
    <citation type="submission" date="2020-09" db="EMBL/GenBank/DDBJ databases">
        <authorList>
            <person name="Sun Q."/>
            <person name="Kim S."/>
        </authorList>
    </citation>
    <scope>NUCLEOTIDE SEQUENCE</scope>
    <source>
        <strain evidence="7">KCTC 42651</strain>
    </source>
</reference>
<dbReference type="GO" id="GO:0006935">
    <property type="term" value="P:chemotaxis"/>
    <property type="evidence" value="ECO:0007669"/>
    <property type="project" value="InterPro"/>
</dbReference>
<evidence type="ECO:0000259" key="5">
    <source>
        <dbReference type="PROSITE" id="PS50111"/>
    </source>
</evidence>
<dbReference type="Pfam" id="PF00672">
    <property type="entry name" value="HAMP"/>
    <property type="match status" value="1"/>
</dbReference>
<dbReference type="InterPro" id="IPR024478">
    <property type="entry name" value="HlyB_4HB_MCP"/>
</dbReference>
<evidence type="ECO:0000256" key="1">
    <source>
        <dbReference type="ARBA" id="ARBA00023224"/>
    </source>
</evidence>
<comment type="caution">
    <text evidence="7">The sequence shown here is derived from an EMBL/GenBank/DDBJ whole genome shotgun (WGS) entry which is preliminary data.</text>
</comment>
<dbReference type="CDD" id="cd06225">
    <property type="entry name" value="HAMP"/>
    <property type="match status" value="1"/>
</dbReference>
<sequence>MRATGLRVGGRIAGGFAVVLLGLLVIGGLAFWASQSLFSMTEKLYRHSLAVTNAALEANGEILDMRRAMAAVLEVRRDKALLERLAAELAEGEERAFDAMAVVEERFLGDPALVVEAREAFAAWAPVRAEVIELVGAGKRLAADTLTRERGDPLIARIDQAMTGLIGITRAQAADYMANSTRVSAGLTRWLAVGLGAAILLGLAAAALATRSVTRPLAALTVAMRRLADGDLETAVPATGSGDEVGEMARAVEVFKTNAVENARLREEQEAIERRAEQGQREAMAGLANEIERMISTVAHRVAGSAEEMRRDAEALQQAAGDAGAQARAAGDNAQQASADVQSVSAALEQLTASIQEVTGQIAQSAAMSGSAVRQAEATTGTVGQLSDAAEQIGAVVALIQDIAEQTNLLALNATIEAARAGEAGKGFAVVASEVKTLATQTAKATVDISEQIGRMQEVTRATSESMAEIGRIIGEINERISSVAVAAEEQSATTADISRTIQDSAQRTGRMSEGLGTVGSTIDQATAVAGTVATTAGTFVGDAQQLRTAVAGFVEKLRAV</sequence>
<gene>
    <name evidence="7" type="ORF">GCM10017083_06090</name>
</gene>
<dbReference type="InterPro" id="IPR004090">
    <property type="entry name" value="Chemotax_Me-accpt_rcpt"/>
</dbReference>
<keyword evidence="4" id="KW-0472">Membrane</keyword>
<dbReference type="Gene3D" id="1.10.287.950">
    <property type="entry name" value="Methyl-accepting chemotaxis protein"/>
    <property type="match status" value="1"/>
</dbReference>
<dbReference type="SMART" id="SM00283">
    <property type="entry name" value="MA"/>
    <property type="match status" value="1"/>
</dbReference>
<dbReference type="Pfam" id="PF00015">
    <property type="entry name" value="MCPsignal"/>
    <property type="match status" value="1"/>
</dbReference>
<keyword evidence="4" id="KW-0812">Transmembrane</keyword>
<dbReference type="GO" id="GO:0016020">
    <property type="term" value="C:membrane"/>
    <property type="evidence" value="ECO:0007669"/>
    <property type="project" value="InterPro"/>
</dbReference>
<dbReference type="GO" id="GO:0004888">
    <property type="term" value="F:transmembrane signaling receptor activity"/>
    <property type="evidence" value="ECO:0007669"/>
    <property type="project" value="InterPro"/>
</dbReference>
<dbReference type="PANTHER" id="PTHR32089:SF112">
    <property type="entry name" value="LYSOZYME-LIKE PROTEIN-RELATED"/>
    <property type="match status" value="1"/>
</dbReference>
<evidence type="ECO:0000313" key="7">
    <source>
        <dbReference type="EMBL" id="GHD41530.1"/>
    </source>
</evidence>